<gene>
    <name evidence="1" type="ORF">G4L24_002805</name>
</gene>
<reference evidence="1" key="1">
    <citation type="journal article" date="2018" name="Genome Biol.">
        <title>SKESA: strategic k-mer extension for scrupulous assemblies.</title>
        <authorList>
            <person name="Souvorov A."/>
            <person name="Agarwala R."/>
            <person name="Lipman D.J."/>
        </authorList>
    </citation>
    <scope>NUCLEOTIDE SEQUENCE</scope>
    <source>
        <strain evidence="1">12-0651</strain>
    </source>
</reference>
<evidence type="ECO:0000313" key="1">
    <source>
        <dbReference type="EMBL" id="HAE6849354.1"/>
    </source>
</evidence>
<protein>
    <recommendedName>
        <fullName evidence="2">Trypsin-like peptidase domain-containing protein</fullName>
    </recommendedName>
</protein>
<reference evidence="1" key="2">
    <citation type="submission" date="2018-07" db="EMBL/GenBank/DDBJ databases">
        <authorList>
            <consortium name="NCBI Pathogen Detection Project"/>
        </authorList>
    </citation>
    <scope>NUCLEOTIDE SEQUENCE</scope>
    <source>
        <strain evidence="1">12-0651</strain>
    </source>
</reference>
<sequence length="297" mass="33774">MEGQVCNYNPSDDGEDTIFSFVSRHHFPIVGFNNDSGKEQVVGTCTLLKIDERIFLITAAHVMNERHNVRDNELWLWNYSDGSKITITEDIICNPNLDVPHFSDVAVVEIDIKTYPSFNKKEFHDFCFLNLNRVLKELDYPILEDDTFAYLIAGYSSSQNKIIKSRYKKPKVFQHLTHPLPNIENNSPLSILTLRGMWDSENVSEPGKILPKPQGMSGGGMWIVSTKSEYSPIFAGVSVAYLREEKAVLAVKATYILSMIKCFFPDVSLSEDDLPIKFFMESEIDGSLLFLIPEQDD</sequence>
<name>A0A735DAB3_SALMU</name>
<evidence type="ECO:0008006" key="2">
    <source>
        <dbReference type="Google" id="ProtNLM"/>
    </source>
</evidence>
<dbReference type="InterPro" id="IPR009003">
    <property type="entry name" value="Peptidase_S1_PA"/>
</dbReference>
<proteinExistence type="predicted"/>
<accession>A0A735DAB3</accession>
<dbReference type="SUPFAM" id="SSF50494">
    <property type="entry name" value="Trypsin-like serine proteases"/>
    <property type="match status" value="1"/>
</dbReference>
<comment type="caution">
    <text evidence="1">The sequence shown here is derived from an EMBL/GenBank/DDBJ whole genome shotgun (WGS) entry which is preliminary data.</text>
</comment>
<dbReference type="AlphaFoldDB" id="A0A735DAB3"/>
<dbReference type="EMBL" id="DAASSO010000010">
    <property type="protein sequence ID" value="HAE6849354.1"/>
    <property type="molecule type" value="Genomic_DNA"/>
</dbReference>
<organism evidence="1">
    <name type="scientific">Salmonella muenchen</name>
    <dbReference type="NCBI Taxonomy" id="596"/>
    <lineage>
        <taxon>Bacteria</taxon>
        <taxon>Pseudomonadati</taxon>
        <taxon>Pseudomonadota</taxon>
        <taxon>Gammaproteobacteria</taxon>
        <taxon>Enterobacterales</taxon>
        <taxon>Enterobacteriaceae</taxon>
        <taxon>Salmonella</taxon>
    </lineage>
</organism>